<dbReference type="InterPro" id="IPR020968">
    <property type="entry name" value="Bacteriocin_II_aureocin-like"/>
</dbReference>
<dbReference type="SMR" id="A4UVR2"/>
<gene>
    <name evidence="1" type="primary">lnqQ</name>
</gene>
<accession>A4UVR2</accession>
<reference evidence="1" key="1">
    <citation type="journal article" date="2007" name="Appl. Environ. Microbiol.">
        <title>Structural analysis and characterization of lacticin Q, a novel bacteriocin belonging to a new family of unmodified bacteriocins of gram-positive bacteria.</title>
        <authorList>
            <person name="Fujita K."/>
            <person name="Ichimasa S."/>
            <person name="Zendo T."/>
            <person name="Koga S."/>
            <person name="Yoneyama F."/>
            <person name="Nakayama J."/>
            <person name="Sonomoto K."/>
        </authorList>
    </citation>
    <scope>NUCLEOTIDE SEQUENCE</scope>
    <source>
        <strain evidence="1">QU 5</strain>
    </source>
</reference>
<dbReference type="AlphaFoldDB" id="A4UVR2"/>
<evidence type="ECO:0000313" key="1">
    <source>
        <dbReference type="EMBL" id="BAF57910.1"/>
    </source>
</evidence>
<dbReference type="Pfam" id="PF11758">
    <property type="entry name" value="Bacteriocin_IIi"/>
    <property type="match status" value="1"/>
</dbReference>
<reference evidence="3" key="3">
    <citation type="journal article" date="2023" name="Commun Chem">
        <title>Roles of inter- and intramolecular tryptophan interactions in membrane-active proteins revealed by racemic protein crystallography.</title>
        <authorList>
            <person name="Lander A.J."/>
            <person name="Mercado L.D."/>
            <person name="Li X."/>
            <person name="Taily I.M."/>
            <person name="Findlay B.L."/>
            <person name="Jin Y."/>
            <person name="Luk L.Y.P."/>
        </authorList>
    </citation>
    <scope>X-RAY CRYSTALLOGRAPHY (0.96 ANGSTROMS)</scope>
</reference>
<sequence length="53" mass="5898">MAGFLKVVQLLAKYGSKAVQWAWANKGKILDWLNAGQAIDWVVSKIKQILGIK</sequence>
<evidence type="ECO:0007829" key="3">
    <source>
        <dbReference type="PDB" id="7P5R"/>
    </source>
</evidence>
<dbReference type="PDB" id="2N8P">
    <property type="method" value="NMR"/>
    <property type="chains" value="A=1-53"/>
</dbReference>
<keyword evidence="2 3" id="KW-0002">3D-structure</keyword>
<protein>
    <submittedName>
        <fullName evidence="1">Lacticin Q</fullName>
    </submittedName>
</protein>
<dbReference type="PDBsum" id="2N8P"/>
<evidence type="ECO:0007829" key="2">
    <source>
        <dbReference type="PDB" id="2N8P"/>
    </source>
</evidence>
<dbReference type="EvolutionaryTrace" id="A4UVR2"/>
<dbReference type="TCDB" id="1.C.93.1.1">
    <property type="family name" value="the lacticin q (lacticin q) family"/>
</dbReference>
<dbReference type="RefSeq" id="WP_058206662.1">
    <property type="nucleotide sequence ID" value="NZ_JAOWLJ010000002.1"/>
</dbReference>
<dbReference type="NCBIfam" id="NF033881">
    <property type="entry name" value="aureocin_A53"/>
    <property type="match status" value="1"/>
</dbReference>
<organism evidence="1">
    <name type="scientific">Lactococcus lactis</name>
    <dbReference type="NCBI Taxonomy" id="1358"/>
    <lineage>
        <taxon>Bacteria</taxon>
        <taxon>Bacillati</taxon>
        <taxon>Bacillota</taxon>
        <taxon>Bacilli</taxon>
        <taxon>Lactobacillales</taxon>
        <taxon>Streptococcaceae</taxon>
        <taxon>Lactococcus</taxon>
    </lineage>
</organism>
<dbReference type="EMBL" id="AB235201">
    <property type="protein sequence ID" value="BAF57910.1"/>
    <property type="molecule type" value="Genomic_DNA"/>
</dbReference>
<dbReference type="BMRB" id="A4UVR2"/>
<dbReference type="PDB" id="7P5R">
    <property type="method" value="X-ray"/>
    <property type="resolution" value="0.96 A"/>
    <property type="chains" value="AAA/BBB=1-53"/>
</dbReference>
<proteinExistence type="evidence at protein level"/>
<name>A4UVR2_9LACT</name>
<reference evidence="2" key="2">
    <citation type="journal article" date="2016" name="Biochemistry">
        <title>Nuclear Magnetic Resonance Solution Structures of Lacticin Q and Aureocin A53 Reveal a Structural Motif Conserved among Leaderless Bacteriocins with Broad-Spectrum Activity.</title>
        <authorList>
            <person name="Acedo J.Z."/>
            <person name="van Belkum M.J."/>
            <person name="Lohans C.T."/>
            <person name="Towle K.M."/>
            <person name="Miskolzie M."/>
            <person name="Vederas J.C."/>
        </authorList>
    </citation>
    <scope>STRUCTURE BY NMR</scope>
</reference>